<evidence type="ECO:0000259" key="10">
    <source>
        <dbReference type="Pfam" id="PF18307"/>
    </source>
</evidence>
<dbReference type="PANTHER" id="PTHR13152">
    <property type="entry name" value="TFIIH, POLYPEPTIDE 4"/>
    <property type="match status" value="1"/>
</dbReference>
<evidence type="ECO:0000313" key="12">
    <source>
        <dbReference type="Proteomes" id="UP001150538"/>
    </source>
</evidence>
<dbReference type="FunFam" id="3.30.70.2610:FF:000001">
    <property type="entry name" value="General transcription factor IIH subunit 4"/>
    <property type="match status" value="1"/>
</dbReference>
<keyword evidence="7 9" id="KW-0234">DNA repair</keyword>
<evidence type="ECO:0000313" key="11">
    <source>
        <dbReference type="EMBL" id="KAJ1922283.1"/>
    </source>
</evidence>
<dbReference type="OrthoDB" id="364513at2759"/>
<accession>A0A9W8DTH7</accession>
<keyword evidence="4 9" id="KW-0227">DNA damage</keyword>
<dbReference type="GO" id="GO:0005675">
    <property type="term" value="C:transcription factor TFIIH holo complex"/>
    <property type="evidence" value="ECO:0007669"/>
    <property type="project" value="TreeGrafter"/>
</dbReference>
<evidence type="ECO:0000256" key="2">
    <source>
        <dbReference type="ARBA" id="ARBA00004123"/>
    </source>
</evidence>
<evidence type="ECO:0000256" key="5">
    <source>
        <dbReference type="ARBA" id="ARBA00023015"/>
    </source>
</evidence>
<comment type="similarity">
    <text evidence="3 9">Belongs to the TFB2 family.</text>
</comment>
<dbReference type="Pfam" id="PF03849">
    <property type="entry name" value="Tfb2"/>
    <property type="match status" value="1"/>
</dbReference>
<dbReference type="GO" id="GO:0001671">
    <property type="term" value="F:ATPase activator activity"/>
    <property type="evidence" value="ECO:0007669"/>
    <property type="project" value="InterPro"/>
</dbReference>
<keyword evidence="6 9" id="KW-0804">Transcription</keyword>
<comment type="function">
    <text evidence="1">Component of the general transcription and DNA repair factor IIH (TFIIH) core complex, which is involved in general and transcription-coupled nucleotide excision repair (NER) of damaged DNA and, when complexed to TFIIK, in RNA transcription by RNA polymerase II. In NER, TFIIH acts by opening DNA around the lesion to allow the excision of the damaged oligonucleotide and its replacement by a new DNA fragment. In transcription, TFIIH has an essential role in transcription initiation. When the pre-initiation complex (PIC) has been established, TFIIH is required for promoter opening and promoter escape. Phosphorylation of the C-terminal tail (CTD) of the largest subunit of RNA polymerase II by the kinase module TFIIK controls the initiation of transcription.</text>
</comment>
<organism evidence="11 12">
    <name type="scientific">Mycoemilia scoparia</name>
    <dbReference type="NCBI Taxonomy" id="417184"/>
    <lineage>
        <taxon>Eukaryota</taxon>
        <taxon>Fungi</taxon>
        <taxon>Fungi incertae sedis</taxon>
        <taxon>Zoopagomycota</taxon>
        <taxon>Kickxellomycotina</taxon>
        <taxon>Kickxellomycetes</taxon>
        <taxon>Kickxellales</taxon>
        <taxon>Kickxellaceae</taxon>
        <taxon>Mycoemilia</taxon>
    </lineage>
</organism>
<evidence type="ECO:0000256" key="9">
    <source>
        <dbReference type="RuleBase" id="RU364024"/>
    </source>
</evidence>
<name>A0A9W8DTH7_9FUNG</name>
<dbReference type="GO" id="GO:0003690">
    <property type="term" value="F:double-stranded DNA binding"/>
    <property type="evidence" value="ECO:0007669"/>
    <property type="project" value="TreeGrafter"/>
</dbReference>
<comment type="caution">
    <text evidence="11">The sequence shown here is derived from an EMBL/GenBank/DDBJ whole genome shotgun (WGS) entry which is preliminary data.</text>
</comment>
<keyword evidence="5 9" id="KW-0805">Transcription regulation</keyword>
<reference evidence="11" key="1">
    <citation type="submission" date="2022-07" db="EMBL/GenBank/DDBJ databases">
        <title>Phylogenomic reconstructions and comparative analyses of Kickxellomycotina fungi.</title>
        <authorList>
            <person name="Reynolds N.K."/>
            <person name="Stajich J.E."/>
            <person name="Barry K."/>
            <person name="Grigoriev I.V."/>
            <person name="Crous P."/>
            <person name="Smith M.E."/>
        </authorList>
    </citation>
    <scope>NUCLEOTIDE SEQUENCE</scope>
    <source>
        <strain evidence="11">NBRC 100468</strain>
    </source>
</reference>
<proteinExistence type="inferred from homology"/>
<keyword evidence="12" id="KW-1185">Reference proteome</keyword>
<dbReference type="AlphaFoldDB" id="A0A9W8DTH7"/>
<protein>
    <recommendedName>
        <fullName evidence="9">RNA polymerase II transcription factor B subunit 2</fullName>
    </recommendedName>
</protein>
<dbReference type="EMBL" id="JANBPU010000001">
    <property type="protein sequence ID" value="KAJ1922283.1"/>
    <property type="molecule type" value="Genomic_DNA"/>
</dbReference>
<dbReference type="InterPro" id="IPR040662">
    <property type="entry name" value="Tfb2_C"/>
</dbReference>
<sequence length="493" mass="55698">MTDVISKNNQELRSTITEYLEGLSSKTSERLFSTPVACLAIFRLLSSIEKQFIMSILYIDNPLTSKEVSSWAKPGFEGEIITRLGPLRKLHIIEKRDGGLVLNEIFRNQLKNALTGGGDYKSFGVLSNRVSRDNIEQTVLDNYALKKWESILHYMVGTDAGAPKPSGTVLKLMVRARLMEEATDYQSGGTKLKISNKGFQFLLQDVNSQVWTIILQYLRQNEEQVEEEKQGIHVVEILNFLFQLSSLEVGQAYIVESLTPVQRRMLSDLREFGLAYQSRDSDVFYPTRLVTVLSSIHSNSASGSLNNITVGQASTNITIDQQSDSSGFILLETNYCVYAYTDSPLQISILNLFVELQGRFPNLVTGRITRDSVKSAFRNGITADQIIMYMTAHAHPHLRTQTPTLPITVTDQIRLWEDEKDRVRGSVGFLYSDFNKPSDFDIIYNYAKKLNVVLWHDDNTKQMVIAEEGHNAVKAYFKSKMSKQGRPSSQGTR</sequence>
<dbReference type="PANTHER" id="PTHR13152:SF0">
    <property type="entry name" value="GENERAL TRANSCRIPTION FACTOR IIH SUBUNIT 4"/>
    <property type="match status" value="1"/>
</dbReference>
<feature type="domain" description="Transcription factor Tfb2 C-terminal" evidence="10">
    <location>
        <begin position="411"/>
        <end position="478"/>
    </location>
</feature>
<evidence type="ECO:0000256" key="6">
    <source>
        <dbReference type="ARBA" id="ARBA00023163"/>
    </source>
</evidence>
<dbReference type="InterPro" id="IPR004598">
    <property type="entry name" value="TFIIH_p52/Tfb2"/>
</dbReference>
<keyword evidence="8 9" id="KW-0539">Nucleus</keyword>
<dbReference type="NCBIfam" id="TIGR00625">
    <property type="entry name" value="tfb2"/>
    <property type="match status" value="1"/>
</dbReference>
<gene>
    <name evidence="11" type="primary">TFB2</name>
    <name evidence="11" type="ORF">H4219_000145</name>
</gene>
<comment type="subcellular location">
    <subcellularLocation>
        <location evidence="2 9">Nucleus</location>
    </subcellularLocation>
</comment>
<evidence type="ECO:0000256" key="7">
    <source>
        <dbReference type="ARBA" id="ARBA00023204"/>
    </source>
</evidence>
<evidence type="ECO:0000256" key="4">
    <source>
        <dbReference type="ARBA" id="ARBA00022763"/>
    </source>
</evidence>
<dbReference type="GO" id="GO:0006366">
    <property type="term" value="P:transcription by RNA polymerase II"/>
    <property type="evidence" value="ECO:0007669"/>
    <property type="project" value="UniProtKB-ARBA"/>
</dbReference>
<evidence type="ECO:0000256" key="3">
    <source>
        <dbReference type="ARBA" id="ARBA00007132"/>
    </source>
</evidence>
<dbReference type="Proteomes" id="UP001150538">
    <property type="component" value="Unassembled WGS sequence"/>
</dbReference>
<dbReference type="GO" id="GO:0006289">
    <property type="term" value="P:nucleotide-excision repair"/>
    <property type="evidence" value="ECO:0007669"/>
    <property type="project" value="InterPro"/>
</dbReference>
<evidence type="ECO:0000256" key="1">
    <source>
        <dbReference type="ARBA" id="ARBA00002817"/>
    </source>
</evidence>
<evidence type="ECO:0000256" key="8">
    <source>
        <dbReference type="ARBA" id="ARBA00023242"/>
    </source>
</evidence>
<dbReference type="Gene3D" id="3.30.70.2610">
    <property type="match status" value="1"/>
</dbReference>
<comment type="function">
    <text evidence="9">Component of the general transcription and DNA repair factor IIH (TFIIH) core complex which is involved in general and transcription-coupled nucleotide excision repair (NER) of damaged DNA.</text>
</comment>
<dbReference type="Pfam" id="PF18307">
    <property type="entry name" value="Tfb2_C"/>
    <property type="match status" value="1"/>
</dbReference>
<dbReference type="GO" id="GO:0000439">
    <property type="term" value="C:transcription factor TFIIH core complex"/>
    <property type="evidence" value="ECO:0007669"/>
    <property type="project" value="InterPro"/>
</dbReference>